<dbReference type="Proteomes" id="UP000461730">
    <property type="component" value="Unassembled WGS sequence"/>
</dbReference>
<sequence length="859" mass="98035">MKYLAAILLVCTCTTLYSQKPSLTTGAFKEWPEILRYNISDNGKHAWFITIDEQNAWILHLTSSDTLYKKDIQTGLDPVFTRDSRYFLYKVPVDTLFIEDLDKHITTFITGVSEFSVPENGGESWIAYKTYKDRALVVKNIRSGILRIYKNVITCLFNPQGTEVVIQTADALRWLSLVSLKEKLVVRDSSIRNMRFSFQGDRIAFVSAGQQLNYYEEGTDSVKVFRTEGISESPLRFSEDGKTIFYSRRFTKPVVKKDSLVITSRLNIWHYKDEYLQDYQLNNLEYSQERDCLTALSIGSGNVISLEDPDTTLILSSNHYALLRRNINTMEARLKGEPLPGLVLVSLTSGLRREIRPPGNMLEDTSISPDECFITWFDSGIKHYFSYEISTGVLRNISRDIPYPVFDKENDRLQGQGPYGIVGWIGKDSLLIYDRFDIWLVDPSNKQVPVNITNGYGRKNNIVFRNAAATFTDTLLLAGFNIKNKRNGFFWLQMNKDPVPVVFGPYLYYFPPLDIILSNDRPVRAKHSNAFLTKRMTATAFPNLFLVNEKRQQIPLTTFEPQQHYNWLTAELIHWKMPDGKLTSGILYKPENFDPSKKYPVIFNYYEKKSNGLYIYPKPGVNTGTLDIARYVSNGYLVLLPDIHFKPGLTGESALQTIEAAAKHLSVYPWVDKHKMGLQGHSFGGYETNYIITHSNLFAAAQEGAGSSNLVSAYGYLTPSGGARHELYEIGQSNLRTRPWIDPDVYIKNSPVFNVHKVTTPLLMMHNKEDSAVPFAQAIEFFTALRRENKKVWLLQYDKGSHTLDSDPEIALDFNIRQQQFFGHYLKDAPPPLWMTEGVPAIYKGMKSGLEIDSSGKRP</sequence>
<comment type="caution">
    <text evidence="3">The sequence shown here is derived from an EMBL/GenBank/DDBJ whole genome shotgun (WGS) entry which is preliminary data.</text>
</comment>
<dbReference type="InterPro" id="IPR029058">
    <property type="entry name" value="AB_hydrolase_fold"/>
</dbReference>
<dbReference type="SUPFAM" id="SSF82171">
    <property type="entry name" value="DPP6 N-terminal domain-like"/>
    <property type="match status" value="1"/>
</dbReference>
<evidence type="ECO:0000259" key="2">
    <source>
        <dbReference type="Pfam" id="PF00326"/>
    </source>
</evidence>
<dbReference type="Gene3D" id="3.40.50.1820">
    <property type="entry name" value="alpha/beta hydrolase"/>
    <property type="match status" value="1"/>
</dbReference>
<accession>A0A7K1U5N7</accession>
<dbReference type="EMBL" id="WRXN01000006">
    <property type="protein sequence ID" value="MVT09682.1"/>
    <property type="molecule type" value="Genomic_DNA"/>
</dbReference>
<protein>
    <submittedName>
        <fullName evidence="3">Prolyl oligopeptidase family serine peptidase</fullName>
    </submittedName>
</protein>
<evidence type="ECO:0000256" key="1">
    <source>
        <dbReference type="ARBA" id="ARBA00022801"/>
    </source>
</evidence>
<feature type="domain" description="Peptidase S9 prolyl oligopeptidase catalytic" evidence="2">
    <location>
        <begin position="651"/>
        <end position="827"/>
    </location>
</feature>
<dbReference type="InterPro" id="IPR001375">
    <property type="entry name" value="Peptidase_S9_cat"/>
</dbReference>
<name>A0A7K1U5N7_9BACT</name>
<dbReference type="PANTHER" id="PTHR42776">
    <property type="entry name" value="SERINE PEPTIDASE S9 FAMILY MEMBER"/>
    <property type="match status" value="1"/>
</dbReference>
<dbReference type="Pfam" id="PF00326">
    <property type="entry name" value="Peptidase_S9"/>
    <property type="match status" value="1"/>
</dbReference>
<organism evidence="3 4">
    <name type="scientific">Chitinophaga tropicalis</name>
    <dbReference type="NCBI Taxonomy" id="2683588"/>
    <lineage>
        <taxon>Bacteria</taxon>
        <taxon>Pseudomonadati</taxon>
        <taxon>Bacteroidota</taxon>
        <taxon>Chitinophagia</taxon>
        <taxon>Chitinophagales</taxon>
        <taxon>Chitinophagaceae</taxon>
        <taxon>Chitinophaga</taxon>
    </lineage>
</organism>
<dbReference type="GO" id="GO:0006508">
    <property type="term" value="P:proteolysis"/>
    <property type="evidence" value="ECO:0007669"/>
    <property type="project" value="InterPro"/>
</dbReference>
<proteinExistence type="predicted"/>
<dbReference type="GO" id="GO:0004252">
    <property type="term" value="F:serine-type endopeptidase activity"/>
    <property type="evidence" value="ECO:0007669"/>
    <property type="project" value="TreeGrafter"/>
</dbReference>
<evidence type="ECO:0000313" key="3">
    <source>
        <dbReference type="EMBL" id="MVT09682.1"/>
    </source>
</evidence>
<dbReference type="SUPFAM" id="SSF53474">
    <property type="entry name" value="alpha/beta-Hydrolases"/>
    <property type="match status" value="1"/>
</dbReference>
<evidence type="ECO:0000313" key="4">
    <source>
        <dbReference type="Proteomes" id="UP000461730"/>
    </source>
</evidence>
<dbReference type="RefSeq" id="WP_157307124.1">
    <property type="nucleotide sequence ID" value="NZ_WRXN01000006.1"/>
</dbReference>
<keyword evidence="4" id="KW-1185">Reference proteome</keyword>
<dbReference type="PANTHER" id="PTHR42776:SF27">
    <property type="entry name" value="DIPEPTIDYL PEPTIDASE FAMILY MEMBER 6"/>
    <property type="match status" value="1"/>
</dbReference>
<dbReference type="AlphaFoldDB" id="A0A7K1U5N7"/>
<reference evidence="3 4" key="1">
    <citation type="submission" date="2019-12" db="EMBL/GenBank/DDBJ databases">
        <title>Chitinophaga sp. strain ysch24 (GDMCC 1.1355), whole genome shotgun sequence.</title>
        <authorList>
            <person name="Zhang X."/>
        </authorList>
    </citation>
    <scope>NUCLEOTIDE SEQUENCE [LARGE SCALE GENOMIC DNA]</scope>
    <source>
        <strain evidence="4">ysch24</strain>
    </source>
</reference>
<keyword evidence="1" id="KW-0378">Hydrolase</keyword>
<gene>
    <name evidence="3" type="ORF">GO493_15540</name>
</gene>